<accession>A0ABW5UD13</accession>
<evidence type="ECO:0008006" key="5">
    <source>
        <dbReference type="Google" id="ProtNLM"/>
    </source>
</evidence>
<feature type="transmembrane region" description="Helical" evidence="2">
    <location>
        <begin position="130"/>
        <end position="149"/>
    </location>
</feature>
<gene>
    <name evidence="3" type="ORF">ACFSQ6_10495</name>
</gene>
<dbReference type="Proteomes" id="UP001597418">
    <property type="component" value="Unassembled WGS sequence"/>
</dbReference>
<protein>
    <recommendedName>
        <fullName evidence="5">tRNA (Guanine-N1)-methyltransferase</fullName>
    </recommendedName>
</protein>
<dbReference type="RefSeq" id="WP_156472543.1">
    <property type="nucleotide sequence ID" value="NZ_JBHUMB010000013.1"/>
</dbReference>
<evidence type="ECO:0000256" key="2">
    <source>
        <dbReference type="SAM" id="Phobius"/>
    </source>
</evidence>
<name>A0ABW5UD13_9SPHI</name>
<keyword evidence="4" id="KW-1185">Reference proteome</keyword>
<dbReference type="EMBL" id="JBHUMB010000013">
    <property type="protein sequence ID" value="MFD2743823.1"/>
    <property type="molecule type" value="Genomic_DNA"/>
</dbReference>
<proteinExistence type="predicted"/>
<organism evidence="3 4">
    <name type="scientific">Sphingobacterium populi</name>
    <dbReference type="NCBI Taxonomy" id="1812824"/>
    <lineage>
        <taxon>Bacteria</taxon>
        <taxon>Pseudomonadati</taxon>
        <taxon>Bacteroidota</taxon>
        <taxon>Sphingobacteriia</taxon>
        <taxon>Sphingobacteriales</taxon>
        <taxon>Sphingobacteriaceae</taxon>
        <taxon>Sphingobacterium</taxon>
    </lineage>
</organism>
<sequence length="197" mass="22787">MSRAFLTTALLFCIFISFGQNRPMLPYALKGAIDSQFYFINTLSRSQDADTKLIRKTNLEILRKNTSDTINRLKREITDLNEASSSSVATTRSLRDSVSTLEGELRVERDRTDSISFLGIDFQKSTYHTIVWVLICVFAVAFIASFFAFKKSKIDTVEHQKTVHELQDELQMFKKKSMEKEQLLKRQLLDEQLKRNS</sequence>
<evidence type="ECO:0000313" key="3">
    <source>
        <dbReference type="EMBL" id="MFD2743823.1"/>
    </source>
</evidence>
<keyword evidence="2" id="KW-1133">Transmembrane helix</keyword>
<reference evidence="4" key="1">
    <citation type="journal article" date="2019" name="Int. J. Syst. Evol. Microbiol.">
        <title>The Global Catalogue of Microorganisms (GCM) 10K type strain sequencing project: providing services to taxonomists for standard genome sequencing and annotation.</title>
        <authorList>
            <consortium name="The Broad Institute Genomics Platform"/>
            <consortium name="The Broad Institute Genome Sequencing Center for Infectious Disease"/>
            <person name="Wu L."/>
            <person name="Ma J."/>
        </authorList>
    </citation>
    <scope>NUCLEOTIDE SEQUENCE [LARGE SCALE GENOMIC DNA]</scope>
    <source>
        <strain evidence="4">KCTC 42247</strain>
    </source>
</reference>
<feature type="coiled-coil region" evidence="1">
    <location>
        <begin position="56"/>
        <end position="83"/>
    </location>
</feature>
<keyword evidence="1" id="KW-0175">Coiled coil</keyword>
<keyword evidence="2" id="KW-0812">Transmembrane</keyword>
<keyword evidence="2" id="KW-0472">Membrane</keyword>
<comment type="caution">
    <text evidence="3">The sequence shown here is derived from an EMBL/GenBank/DDBJ whole genome shotgun (WGS) entry which is preliminary data.</text>
</comment>
<evidence type="ECO:0000256" key="1">
    <source>
        <dbReference type="SAM" id="Coils"/>
    </source>
</evidence>
<evidence type="ECO:0000313" key="4">
    <source>
        <dbReference type="Proteomes" id="UP001597418"/>
    </source>
</evidence>